<evidence type="ECO:0000313" key="2">
    <source>
        <dbReference type="EMBL" id="KAG7385876.1"/>
    </source>
</evidence>
<feature type="compositionally biased region" description="Basic and acidic residues" evidence="1">
    <location>
        <begin position="21"/>
        <end position="30"/>
    </location>
</feature>
<name>A0A8T1VY53_9STRA</name>
<evidence type="ECO:0000256" key="1">
    <source>
        <dbReference type="SAM" id="MobiDB-lite"/>
    </source>
</evidence>
<dbReference type="EMBL" id="JAGDFL010000533">
    <property type="protein sequence ID" value="KAG7385876.1"/>
    <property type="molecule type" value="Genomic_DNA"/>
</dbReference>
<proteinExistence type="predicted"/>
<evidence type="ECO:0008006" key="4">
    <source>
        <dbReference type="Google" id="ProtNLM"/>
    </source>
</evidence>
<feature type="compositionally biased region" description="Acidic residues" evidence="1">
    <location>
        <begin position="8"/>
        <end position="17"/>
    </location>
</feature>
<gene>
    <name evidence="2" type="ORF">PHYBOEH_008878</name>
</gene>
<feature type="region of interest" description="Disordered" evidence="1">
    <location>
        <begin position="1"/>
        <end position="32"/>
    </location>
</feature>
<accession>A0A8T1VY53</accession>
<dbReference type="OrthoDB" id="128728at2759"/>
<evidence type="ECO:0000313" key="3">
    <source>
        <dbReference type="Proteomes" id="UP000693981"/>
    </source>
</evidence>
<sequence length="101" mass="11844">MNEMGGAESDDVDDDDGGTLSEDKEERKGNTDIVQALHKIPDRQDAWMLRQIAKGNDMRYTLDKLKVPYEIIGRERVYSPYNDLYARYVKWMKFHRGDRDS</sequence>
<dbReference type="Proteomes" id="UP000693981">
    <property type="component" value="Unassembled WGS sequence"/>
</dbReference>
<reference evidence="2" key="1">
    <citation type="submission" date="2021-02" db="EMBL/GenBank/DDBJ databases">
        <authorList>
            <person name="Palmer J.M."/>
        </authorList>
    </citation>
    <scope>NUCLEOTIDE SEQUENCE</scope>
    <source>
        <strain evidence="2">SCRP23</strain>
    </source>
</reference>
<dbReference type="AlphaFoldDB" id="A0A8T1VY53"/>
<organism evidence="2 3">
    <name type="scientific">Phytophthora boehmeriae</name>
    <dbReference type="NCBI Taxonomy" id="109152"/>
    <lineage>
        <taxon>Eukaryota</taxon>
        <taxon>Sar</taxon>
        <taxon>Stramenopiles</taxon>
        <taxon>Oomycota</taxon>
        <taxon>Peronosporomycetes</taxon>
        <taxon>Peronosporales</taxon>
        <taxon>Peronosporaceae</taxon>
        <taxon>Phytophthora</taxon>
    </lineage>
</organism>
<keyword evidence="3" id="KW-1185">Reference proteome</keyword>
<protein>
    <recommendedName>
        <fullName evidence="4">RxLR effector protein</fullName>
    </recommendedName>
</protein>
<comment type="caution">
    <text evidence="2">The sequence shown here is derived from an EMBL/GenBank/DDBJ whole genome shotgun (WGS) entry which is preliminary data.</text>
</comment>